<reference evidence="2 3" key="1">
    <citation type="submission" date="2016-10" db="EMBL/GenBank/DDBJ databases">
        <authorList>
            <person name="de Groot N.N."/>
        </authorList>
    </citation>
    <scope>NUCLEOTIDE SEQUENCE [LARGE SCALE GENOMIC DNA]</scope>
    <source>
        <strain evidence="2 3">DSM 21800</strain>
    </source>
</reference>
<organism evidence="2 3">
    <name type="scientific">Microlunatus soli</name>
    <dbReference type="NCBI Taxonomy" id="630515"/>
    <lineage>
        <taxon>Bacteria</taxon>
        <taxon>Bacillati</taxon>
        <taxon>Actinomycetota</taxon>
        <taxon>Actinomycetes</taxon>
        <taxon>Propionibacteriales</taxon>
        <taxon>Propionibacteriaceae</taxon>
        <taxon>Microlunatus</taxon>
    </lineage>
</organism>
<dbReference type="Proteomes" id="UP000199103">
    <property type="component" value="Chromosome I"/>
</dbReference>
<gene>
    <name evidence="2" type="ORF">SAMN04489812_2920</name>
</gene>
<evidence type="ECO:0000313" key="3">
    <source>
        <dbReference type="Proteomes" id="UP000199103"/>
    </source>
</evidence>
<dbReference type="Pfam" id="PF13320">
    <property type="entry name" value="GH123_cat"/>
    <property type="match status" value="1"/>
</dbReference>
<accession>A0A1H1UUS3</accession>
<proteinExistence type="predicted"/>
<feature type="domain" description="Glycoside hydrolase 123 catalytic" evidence="1">
    <location>
        <begin position="578"/>
        <end position="769"/>
    </location>
</feature>
<evidence type="ECO:0000259" key="1">
    <source>
        <dbReference type="Pfam" id="PF13320"/>
    </source>
</evidence>
<keyword evidence="3" id="KW-1185">Reference proteome</keyword>
<dbReference type="AlphaFoldDB" id="A0A1H1UUS3"/>
<sequence>MSEQVQLFRPAGWVLAAFAAVLVISSAGATPRAYGADDIVLGDFESATETHAILRSPSIDRAELAGDFATEGSTAVHFRIGTRTLGESSFGIMQLPSGSALQQADYASRSYLRAAVVNATPEPNTLYLVIRDTSGHYLQKSLPAEPWSVRYFTVPTSQLAASGTDPAQIAHLQFSSERSAAAEDLWIDDIRLTDTDTPESELQDAVAPRLIAAMGLAERLEDARERLATTRSTITGHAGPDRWLLGQGSRFDDQLDAIATRIDGIADDVTQARAVLTDLTALDRRVQRFAGQVDARRADRGSFAGIGWSASTDSVYPRDLRCLCSTEPHPVELGRGESESTQLVTMPYGGGLTDASVSVVSAPSGLTVTSAPVASLDLSDPKIRQIPATPTAERPSTYRGWTPDPILTDRTTVDVAGDDLEAFWIEVRATDRATIGRQRVELELSAAGRPAHRIDLPVTVWDFTVPDTRLKTAIGHDPAAYAEPWGVTDPDQVARLVDQEYAFLAGYRIQPDNIYRKVYQSRPPTVQEIRRWEKLPGGLKQFNVWYFDPRTFTIDQPDTWDADADALFDKIAPSIEAYRKAGLIDKAYLYCCDETRAEYVPMIKHVLGRFKERFGDVKVLTTAIDDRMGLDSGLADLIDEWVRDVPWYDPAVIAERRSRGLESWWYLHAGVYNPAPNVDLNYRPGDLRTLLGPMINKADVDGFLYYRVDRWYGNGKLDDGPLSSWGPLTWNDRAGDGSLFYPGITGPIPSVRLENMKDGLEDYALIDLLKQRADRPGADPQLVARARELIKAEQIVQNAFRYDRTSDHYRAWRHDIASVITRLGT</sequence>
<dbReference type="Gene3D" id="2.60.120.430">
    <property type="entry name" value="Galactose-binding lectin"/>
    <property type="match status" value="1"/>
</dbReference>
<evidence type="ECO:0000313" key="2">
    <source>
        <dbReference type="EMBL" id="SDS75629.1"/>
    </source>
</evidence>
<dbReference type="RefSeq" id="WP_091525883.1">
    <property type="nucleotide sequence ID" value="NZ_LT629772.1"/>
</dbReference>
<dbReference type="InterPro" id="IPR025150">
    <property type="entry name" value="GH123_cat"/>
</dbReference>
<dbReference type="STRING" id="630515.SAMN04489812_2920"/>
<dbReference type="EMBL" id="LT629772">
    <property type="protein sequence ID" value="SDS75629.1"/>
    <property type="molecule type" value="Genomic_DNA"/>
</dbReference>
<dbReference type="OrthoDB" id="3579255at2"/>
<protein>
    <recommendedName>
        <fullName evidence="1">Glycoside hydrolase 123 catalytic domain-containing protein</fullName>
    </recommendedName>
</protein>
<name>A0A1H1UUS3_9ACTN</name>